<dbReference type="SUPFAM" id="SSF50156">
    <property type="entry name" value="PDZ domain-like"/>
    <property type="match status" value="3"/>
</dbReference>
<dbReference type="FunFam" id="3.30.63.10:FF:000001">
    <property type="entry name" value="Disks large homolog 1 isoform 2"/>
    <property type="match status" value="1"/>
</dbReference>
<dbReference type="CDD" id="cd06724">
    <property type="entry name" value="PDZ2_Dlg1-2-4-like"/>
    <property type="match status" value="1"/>
</dbReference>
<dbReference type="SUPFAM" id="SSF50044">
    <property type="entry name" value="SH3-domain"/>
    <property type="match status" value="1"/>
</dbReference>
<feature type="domain" description="SH3" evidence="4">
    <location>
        <begin position="479"/>
        <end position="549"/>
    </location>
</feature>
<dbReference type="GO" id="GO:0031594">
    <property type="term" value="C:neuromuscular junction"/>
    <property type="evidence" value="ECO:0007669"/>
    <property type="project" value="InterPro"/>
</dbReference>
<dbReference type="SUPFAM" id="SSF52540">
    <property type="entry name" value="P-loop containing nucleoside triphosphate hydrolases"/>
    <property type="match status" value="1"/>
</dbReference>
<dbReference type="PROSITE" id="PS50106">
    <property type="entry name" value="PDZ"/>
    <property type="match status" value="3"/>
</dbReference>
<dbReference type="GO" id="GO:0043113">
    <property type="term" value="P:receptor clustering"/>
    <property type="evidence" value="ECO:0007669"/>
    <property type="project" value="TreeGrafter"/>
</dbReference>
<dbReference type="CDD" id="cd06723">
    <property type="entry name" value="PDZ1_Dlg1-2-4-like"/>
    <property type="match status" value="1"/>
</dbReference>
<protein>
    <submittedName>
        <fullName evidence="7">Discs large MAGUK scaffold protein 2</fullName>
    </submittedName>
</protein>
<dbReference type="InterPro" id="IPR001478">
    <property type="entry name" value="PDZ"/>
</dbReference>
<feature type="domain" description="PDZ" evidence="6">
    <location>
        <begin position="41"/>
        <end position="128"/>
    </location>
</feature>
<dbReference type="InterPro" id="IPR020590">
    <property type="entry name" value="Guanylate_kinase_CS"/>
</dbReference>
<dbReference type="SMART" id="SM00326">
    <property type="entry name" value="SH3"/>
    <property type="match status" value="1"/>
</dbReference>
<accession>A0A452VHD7</accession>
<dbReference type="AlphaFoldDB" id="A0A452VHD7"/>
<dbReference type="Pfam" id="PF00018">
    <property type="entry name" value="SH3_1"/>
    <property type="match status" value="1"/>
</dbReference>
<keyword evidence="2" id="KW-0677">Repeat</keyword>
<dbReference type="InterPro" id="IPR036028">
    <property type="entry name" value="SH3-like_dom_sf"/>
</dbReference>
<evidence type="ECO:0000256" key="3">
    <source>
        <dbReference type="PROSITE-ProRule" id="PRU00192"/>
    </source>
</evidence>
<organism evidence="7">
    <name type="scientific">Ursus maritimus</name>
    <name type="common">Polar bear</name>
    <name type="synonym">Thalarctos maritimus</name>
    <dbReference type="NCBI Taxonomy" id="29073"/>
    <lineage>
        <taxon>Eukaryota</taxon>
        <taxon>Metazoa</taxon>
        <taxon>Chordata</taxon>
        <taxon>Craniata</taxon>
        <taxon>Vertebrata</taxon>
        <taxon>Euteleostomi</taxon>
        <taxon>Mammalia</taxon>
        <taxon>Eutheria</taxon>
        <taxon>Laurasiatheria</taxon>
        <taxon>Carnivora</taxon>
        <taxon>Caniformia</taxon>
        <taxon>Ursidae</taxon>
        <taxon>Ursus</taxon>
    </lineage>
</organism>
<dbReference type="CDD" id="cd06795">
    <property type="entry name" value="PDZ3_Dlg1-2-4-like"/>
    <property type="match status" value="1"/>
</dbReference>
<dbReference type="Pfam" id="PF10608">
    <property type="entry name" value="MAGUK_N_PEST"/>
    <property type="match status" value="1"/>
</dbReference>
<dbReference type="PROSITE" id="PS50002">
    <property type="entry name" value="SH3"/>
    <property type="match status" value="1"/>
</dbReference>
<sequence length="780" mass="86782">MNPFENLHSLCQILFYPAPIIVNTDTLDTIPYVTAISSNVYLLFLQGNSGLGFSIAGGTDNPHIGDDPGIFITKIIPGGAAAEDGRLRVNDCILRVNEVDVSEVSHSKAVEALKEAGSIVRLYVRRRRPILETVVEIKLFKGPKGLGFSIAGGVGNQHIPGDNSIYVTKIIDGGAAQKDGRLQVGDRLLMVNNYSLEEVTHEEAVAILKNTSDVVYLKVGKPTTIYMTDPYGPPDITHSYSPPMENHLLSGNNGTLEYKTSLPPISPGRYSPIPKHMLVEDDYTRPPEPVYSTVNKLCDKPASPRHYSPVECDKSFLLSAPYPHYHLGLLPDSEMTSHSQHSTATRQPSVTLQRAISLEGEPRKVVLHKGSTGLGFNIVGGEDGEGIFVSFILAGGPADLSGELQRGDQILSVNGIDLRGASHEQAAAALKGAGQTVTIIAQYQPEDYARFEAKIHDLREQMMNHSMSSGSGSLRTNQKRSLYVRAMFDYDKSKDSGLPSQGLSFKYGDILHVINASDDEWWQARRVTLEGDSEEMGVIPSKRRVERKERARLKTVKFNAKPGVIDSKGVGQEDFILSYEPVTRQEINYTRPVIILGPMKDRINDDLISEFPDKFGSCVPHTTRPKREYEVDGRDYHFVISREQMEKDIQEHKFIEAGQYNDNLYGTSVQSVRFVAERGKHCILDVSGNAIKRLQVAQLYPIAIFIKPKSLEPLMEMNKRLTEEQAKKTYDRAIKLEQEFGEYFTAIVQGDTLEDIYNQCKLVIEEQSGPFIWIPSKEKL</sequence>
<evidence type="ECO:0000259" key="6">
    <source>
        <dbReference type="PROSITE" id="PS50106"/>
    </source>
</evidence>
<dbReference type="FunFam" id="2.30.42.10:FF:000091">
    <property type="entry name" value="disks large homolog 1 isoform X8"/>
    <property type="match status" value="1"/>
</dbReference>
<dbReference type="InterPro" id="IPR027417">
    <property type="entry name" value="P-loop_NTPase"/>
</dbReference>
<evidence type="ECO:0000256" key="1">
    <source>
        <dbReference type="ARBA" id="ARBA00022443"/>
    </source>
</evidence>
<feature type="domain" description="Guanylate kinase-like" evidence="5">
    <location>
        <begin position="590"/>
        <end position="765"/>
    </location>
</feature>
<dbReference type="InterPro" id="IPR016313">
    <property type="entry name" value="DLG1-like"/>
</dbReference>
<dbReference type="InterPro" id="IPR050614">
    <property type="entry name" value="Synaptic_Scaffolding_LAP-MAGUK"/>
</dbReference>
<dbReference type="PIRSF" id="PIRSF001741">
    <property type="entry name" value="MAGUK_DLGH"/>
    <property type="match status" value="1"/>
</dbReference>
<dbReference type="SMART" id="SM00072">
    <property type="entry name" value="GuKc"/>
    <property type="match status" value="1"/>
</dbReference>
<dbReference type="SMART" id="SM00228">
    <property type="entry name" value="PDZ"/>
    <property type="match status" value="3"/>
</dbReference>
<reference evidence="7" key="1">
    <citation type="submission" date="2019-03" db="UniProtKB">
        <authorList>
            <consortium name="Ensembl"/>
        </authorList>
    </citation>
    <scope>IDENTIFICATION</scope>
</reference>
<dbReference type="Pfam" id="PF00595">
    <property type="entry name" value="PDZ"/>
    <property type="match status" value="3"/>
</dbReference>
<dbReference type="InterPro" id="IPR036034">
    <property type="entry name" value="PDZ_sf"/>
</dbReference>
<dbReference type="GO" id="GO:0043005">
    <property type="term" value="C:neuron projection"/>
    <property type="evidence" value="ECO:0007669"/>
    <property type="project" value="InterPro"/>
</dbReference>
<dbReference type="GO" id="GO:0016323">
    <property type="term" value="C:basolateral plasma membrane"/>
    <property type="evidence" value="ECO:0007669"/>
    <property type="project" value="TreeGrafter"/>
</dbReference>
<gene>
    <name evidence="7" type="primary">DLG2</name>
</gene>
<dbReference type="Gene3D" id="2.30.42.10">
    <property type="match status" value="3"/>
</dbReference>
<dbReference type="GO" id="GO:0007268">
    <property type="term" value="P:chemical synaptic transmission"/>
    <property type="evidence" value="ECO:0007669"/>
    <property type="project" value="InterPro"/>
</dbReference>
<feature type="domain" description="PDZ" evidence="6">
    <location>
        <begin position="364"/>
        <end position="445"/>
    </location>
</feature>
<dbReference type="InterPro" id="IPR019583">
    <property type="entry name" value="DLG1-4_PDZ_assoc"/>
</dbReference>
<dbReference type="GO" id="GO:0035255">
    <property type="term" value="F:ionotropic glutamate receptor binding"/>
    <property type="evidence" value="ECO:0007669"/>
    <property type="project" value="TreeGrafter"/>
</dbReference>
<evidence type="ECO:0000256" key="2">
    <source>
        <dbReference type="ARBA" id="ARBA00022737"/>
    </source>
</evidence>
<dbReference type="FunFam" id="2.30.42.10:FF:000001">
    <property type="entry name" value="Disks large homolog 1 isoform 2"/>
    <property type="match status" value="1"/>
</dbReference>
<proteinExistence type="predicted"/>
<dbReference type="Pfam" id="PF00625">
    <property type="entry name" value="Guanylate_kin"/>
    <property type="match status" value="1"/>
</dbReference>
<evidence type="ECO:0000259" key="5">
    <source>
        <dbReference type="PROSITE" id="PS50052"/>
    </source>
</evidence>
<dbReference type="GO" id="GO:0097120">
    <property type="term" value="P:receptor localization to synapse"/>
    <property type="evidence" value="ECO:0007669"/>
    <property type="project" value="TreeGrafter"/>
</dbReference>
<dbReference type="GO" id="GO:0019901">
    <property type="term" value="F:protein kinase binding"/>
    <property type="evidence" value="ECO:0007669"/>
    <property type="project" value="TreeGrafter"/>
</dbReference>
<dbReference type="InterPro" id="IPR001452">
    <property type="entry name" value="SH3_domain"/>
</dbReference>
<name>A0A452VHD7_URSMA</name>
<dbReference type="Ensembl" id="ENSUMAT00000039175.1">
    <property type="protein sequence ID" value="ENSUMAP00000033114.1"/>
    <property type="gene ID" value="ENSUMAG00000023602.1"/>
</dbReference>
<dbReference type="GO" id="GO:0098839">
    <property type="term" value="C:postsynaptic density membrane"/>
    <property type="evidence" value="ECO:0007669"/>
    <property type="project" value="TreeGrafter"/>
</dbReference>
<dbReference type="PANTHER" id="PTHR23119:SF6">
    <property type="entry name" value="DISKS LARGE HOMOLOG 2"/>
    <property type="match status" value="1"/>
</dbReference>
<dbReference type="FunFam" id="2.30.42.10:FF:000002">
    <property type="entry name" value="Disks large homolog 4 isoform 2"/>
    <property type="match status" value="1"/>
</dbReference>
<dbReference type="Pfam" id="PF10600">
    <property type="entry name" value="PDZ_assoc"/>
    <property type="match status" value="1"/>
</dbReference>
<dbReference type="PROSITE" id="PS00856">
    <property type="entry name" value="GUANYLATE_KINASE_1"/>
    <property type="match status" value="1"/>
</dbReference>
<dbReference type="GO" id="GO:0045197">
    <property type="term" value="P:establishment or maintenance of epithelial cell apical/basal polarity"/>
    <property type="evidence" value="ECO:0007669"/>
    <property type="project" value="TreeGrafter"/>
</dbReference>
<feature type="domain" description="PDZ" evidence="6">
    <location>
        <begin position="136"/>
        <end position="223"/>
    </location>
</feature>
<dbReference type="GeneTree" id="ENSGT00940000155156"/>
<dbReference type="GO" id="GO:0099072">
    <property type="term" value="P:regulation of postsynaptic membrane neurotransmitter receptor levels"/>
    <property type="evidence" value="ECO:0007669"/>
    <property type="project" value="TreeGrafter"/>
</dbReference>
<keyword evidence="1 3" id="KW-0728">SH3 domain</keyword>
<evidence type="ECO:0000313" key="7">
    <source>
        <dbReference type="Ensembl" id="ENSUMAP00000033114"/>
    </source>
</evidence>
<evidence type="ECO:0000259" key="4">
    <source>
        <dbReference type="PROSITE" id="PS50002"/>
    </source>
</evidence>
<dbReference type="PANTHER" id="PTHR23119">
    <property type="entry name" value="DISCS LARGE"/>
    <property type="match status" value="1"/>
</dbReference>
<dbReference type="Gene3D" id="3.30.63.10">
    <property type="entry name" value="Guanylate Kinase phosphate binding domain"/>
    <property type="match status" value="1"/>
</dbReference>
<dbReference type="InterPro" id="IPR019590">
    <property type="entry name" value="DLG1_PEST_dom"/>
</dbReference>
<dbReference type="FunFam" id="2.30.30.40:FF:000027">
    <property type="entry name" value="Disks large homolog 3 isoform 1"/>
    <property type="match status" value="1"/>
</dbReference>
<dbReference type="InterPro" id="IPR008144">
    <property type="entry name" value="Guanylate_kin-like_dom"/>
</dbReference>
<dbReference type="CDD" id="cd00071">
    <property type="entry name" value="GMPK"/>
    <property type="match status" value="1"/>
</dbReference>
<dbReference type="FunFam" id="3.40.50.300:FF:001402">
    <property type="entry name" value="Discs, large homolog 3 (Drosophila)"/>
    <property type="match status" value="1"/>
</dbReference>
<dbReference type="Gene3D" id="3.40.50.300">
    <property type="entry name" value="P-loop containing nucleotide triphosphate hydrolases"/>
    <property type="match status" value="1"/>
</dbReference>
<dbReference type="InterPro" id="IPR035759">
    <property type="entry name" value="DLG2_SH3"/>
</dbReference>
<dbReference type="Gene3D" id="2.30.30.40">
    <property type="entry name" value="SH3 Domains"/>
    <property type="match status" value="1"/>
</dbReference>
<dbReference type="GO" id="GO:0098609">
    <property type="term" value="P:cell-cell adhesion"/>
    <property type="evidence" value="ECO:0007669"/>
    <property type="project" value="TreeGrafter"/>
</dbReference>
<dbReference type="PROSITE" id="PS50052">
    <property type="entry name" value="GUANYLATE_KINASE_2"/>
    <property type="match status" value="1"/>
</dbReference>
<dbReference type="CDD" id="cd12032">
    <property type="entry name" value="SH3_DLG2"/>
    <property type="match status" value="1"/>
</dbReference>
<dbReference type="InterPro" id="IPR008145">
    <property type="entry name" value="GK/Ca_channel_bsu"/>
</dbReference>